<dbReference type="PANTHER" id="PTHR36040">
    <property type="entry name" value="OS04G0188500 PROTEIN"/>
    <property type="match status" value="1"/>
</dbReference>
<gene>
    <name evidence="2" type="ORF">ACMD2_22757</name>
</gene>
<protein>
    <submittedName>
        <fullName evidence="2">Uncharacterized protein</fullName>
    </submittedName>
</protein>
<organism evidence="2 3">
    <name type="scientific">Ananas comosus</name>
    <name type="common">Pineapple</name>
    <name type="synonym">Ananas ananas</name>
    <dbReference type="NCBI Taxonomy" id="4615"/>
    <lineage>
        <taxon>Eukaryota</taxon>
        <taxon>Viridiplantae</taxon>
        <taxon>Streptophyta</taxon>
        <taxon>Embryophyta</taxon>
        <taxon>Tracheophyta</taxon>
        <taxon>Spermatophyta</taxon>
        <taxon>Magnoliopsida</taxon>
        <taxon>Liliopsida</taxon>
        <taxon>Poales</taxon>
        <taxon>Bromeliaceae</taxon>
        <taxon>Bromelioideae</taxon>
        <taxon>Ananas</taxon>
    </lineage>
</organism>
<dbReference type="PANTHER" id="PTHR36040:SF3">
    <property type="entry name" value="OS04G0188500 PROTEIN"/>
    <property type="match status" value="1"/>
</dbReference>
<evidence type="ECO:0000313" key="3">
    <source>
        <dbReference type="Proteomes" id="UP000092600"/>
    </source>
</evidence>
<sequence length="388" mass="43561">MNVSIHAIITNRSAEAAAEAYSGIVDDRLWARDGMVECDWSIELALGTVWLKMRLVPVSLAIKVPPGMPEMHTLMEKSQPDIWSNLVRPSFAGRIQRGPEREWFGRVQFWRKGLSKSSHTSRKPVRLRLSGSAVGADEVDGTGRRTVVILERETCGAEVNSRVKARWSDDDQNAAVGVSNEPAFYLLECIFKRNTEVKTKVLFNLALHQSPGSPRKSHSAPYIDRHIFPMSTLTQHYIIFKFDTNKNQAKSRMKVLVILLLISMTLETYGRMAMMDHHSIGEDMGKAQSTQGYYGGSSVDNHHNIPRDQYNSHGGGNTSQEPSGGGDGGGHAMDAALDICRINEIEQFSDYNMAKILYKSEDFHGCEITLKLNVYVYIPDIQKWLSHY</sequence>
<dbReference type="EMBL" id="LSRQ01001094">
    <property type="protein sequence ID" value="OAY79426.1"/>
    <property type="molecule type" value="Genomic_DNA"/>
</dbReference>
<dbReference type="AlphaFoldDB" id="A0A199VR74"/>
<evidence type="ECO:0000256" key="1">
    <source>
        <dbReference type="SAM" id="MobiDB-lite"/>
    </source>
</evidence>
<name>A0A199VR74_ANACO</name>
<dbReference type="Proteomes" id="UP000092600">
    <property type="component" value="Unassembled WGS sequence"/>
</dbReference>
<reference evidence="2 3" key="1">
    <citation type="journal article" date="2016" name="DNA Res.">
        <title>The draft genome of MD-2 pineapple using hybrid error correction of long reads.</title>
        <authorList>
            <person name="Redwan R.M."/>
            <person name="Saidin A."/>
            <person name="Kumar S.V."/>
        </authorList>
    </citation>
    <scope>NUCLEOTIDE SEQUENCE [LARGE SCALE GENOMIC DNA]</scope>
    <source>
        <strain evidence="3">cv. MD2</strain>
        <tissue evidence="2">Leaf</tissue>
    </source>
</reference>
<proteinExistence type="predicted"/>
<feature type="compositionally biased region" description="Gly residues" evidence="1">
    <location>
        <begin position="313"/>
        <end position="329"/>
    </location>
</feature>
<accession>A0A199VR74</accession>
<feature type="region of interest" description="Disordered" evidence="1">
    <location>
        <begin position="284"/>
        <end position="329"/>
    </location>
</feature>
<evidence type="ECO:0000313" key="2">
    <source>
        <dbReference type="EMBL" id="OAY79426.1"/>
    </source>
</evidence>
<comment type="caution">
    <text evidence="2">The sequence shown here is derived from an EMBL/GenBank/DDBJ whole genome shotgun (WGS) entry which is preliminary data.</text>
</comment>